<feature type="domain" description="SRCR" evidence="14">
    <location>
        <begin position="143"/>
        <end position="242"/>
    </location>
</feature>
<dbReference type="InterPro" id="IPR036772">
    <property type="entry name" value="SRCR-like_dom_sf"/>
</dbReference>
<feature type="transmembrane region" description="Helical" evidence="13">
    <location>
        <begin position="918"/>
        <end position="939"/>
    </location>
</feature>
<feature type="domain" description="SRCR" evidence="14">
    <location>
        <begin position="708"/>
        <end position="802"/>
    </location>
</feature>
<dbReference type="PRINTS" id="PR00258">
    <property type="entry name" value="SPERACTRCPTR"/>
</dbReference>
<dbReference type="SUPFAM" id="SSF56487">
    <property type="entry name" value="SRCR-like"/>
    <property type="match status" value="8"/>
</dbReference>
<dbReference type="InterPro" id="IPR001190">
    <property type="entry name" value="SRCR"/>
</dbReference>
<accession>A0A3B3RRU1</accession>
<feature type="domain" description="SRCR" evidence="14">
    <location>
        <begin position="807"/>
        <end position="906"/>
    </location>
</feature>
<feature type="domain" description="SRCR" evidence="14">
    <location>
        <begin position="601"/>
        <end position="703"/>
    </location>
</feature>
<protein>
    <recommendedName>
        <fullName evidence="14">SRCR domain-containing protein</fullName>
    </recommendedName>
</protein>
<reference evidence="15" key="2">
    <citation type="submission" date="2025-09" db="UniProtKB">
        <authorList>
            <consortium name="Ensembl"/>
        </authorList>
    </citation>
    <scope>IDENTIFICATION</scope>
</reference>
<dbReference type="FunFam" id="3.10.250.10:FF:000009">
    <property type="entry name" value="WC1"/>
    <property type="match status" value="2"/>
</dbReference>
<keyword evidence="4" id="KW-0964">Secreted</keyword>
<dbReference type="PANTHER" id="PTHR19331:SF22">
    <property type="entry name" value="DELETED IN MALIGNANT BRAIN TUMORS 1 PROTEIN"/>
    <property type="match status" value="1"/>
</dbReference>
<dbReference type="FunFam" id="3.10.250.10:FF:000004">
    <property type="entry name" value="Scavenger receptor cysteine-rich type 1 protein M130"/>
    <property type="match status" value="1"/>
</dbReference>
<dbReference type="FunFam" id="3.10.250.10:FF:000013">
    <property type="entry name" value="CD163 molecule like 1"/>
    <property type="match status" value="1"/>
</dbReference>
<dbReference type="SMART" id="SM00202">
    <property type="entry name" value="SR"/>
    <property type="match status" value="8"/>
</dbReference>
<evidence type="ECO:0000256" key="1">
    <source>
        <dbReference type="ARBA" id="ARBA00004251"/>
    </source>
</evidence>
<keyword evidence="10 12" id="KW-1015">Disulfide bond</keyword>
<feature type="transmembrane region" description="Helical" evidence="13">
    <location>
        <begin position="7"/>
        <end position="28"/>
    </location>
</feature>
<keyword evidence="11" id="KW-0325">Glycoprotein</keyword>
<evidence type="ECO:0000256" key="9">
    <source>
        <dbReference type="ARBA" id="ARBA00023136"/>
    </source>
</evidence>
<feature type="disulfide bond" evidence="12">
    <location>
        <begin position="103"/>
        <end position="113"/>
    </location>
</feature>
<organism evidence="15 16">
    <name type="scientific">Paramormyrops kingsleyae</name>
    <dbReference type="NCBI Taxonomy" id="1676925"/>
    <lineage>
        <taxon>Eukaryota</taxon>
        <taxon>Metazoa</taxon>
        <taxon>Chordata</taxon>
        <taxon>Craniata</taxon>
        <taxon>Vertebrata</taxon>
        <taxon>Euteleostomi</taxon>
        <taxon>Actinopterygii</taxon>
        <taxon>Neopterygii</taxon>
        <taxon>Teleostei</taxon>
        <taxon>Osteoglossocephala</taxon>
        <taxon>Osteoglossomorpha</taxon>
        <taxon>Osteoglossiformes</taxon>
        <taxon>Mormyridae</taxon>
        <taxon>Paramormyrops</taxon>
    </lineage>
</organism>
<comment type="subcellular location">
    <subcellularLocation>
        <location evidence="1">Cell membrane</location>
        <topology evidence="1">Single-pass type I membrane protein</topology>
    </subcellularLocation>
    <subcellularLocation>
        <location evidence="2">Secreted</location>
    </subcellularLocation>
</comment>
<dbReference type="GO" id="GO:0005576">
    <property type="term" value="C:extracellular region"/>
    <property type="evidence" value="ECO:0007669"/>
    <property type="project" value="UniProtKB-SubCell"/>
</dbReference>
<dbReference type="GO" id="GO:0005737">
    <property type="term" value="C:cytoplasm"/>
    <property type="evidence" value="ECO:0007669"/>
    <property type="project" value="UniProtKB-ARBA"/>
</dbReference>
<evidence type="ECO:0000256" key="6">
    <source>
        <dbReference type="ARBA" id="ARBA00022729"/>
    </source>
</evidence>
<keyword evidence="8 13" id="KW-1133">Transmembrane helix</keyword>
<keyword evidence="5 13" id="KW-0812">Transmembrane</keyword>
<dbReference type="FunFam" id="3.10.250.10:FF:000002">
    <property type="entry name" value="Scavenger receptor cysteine-rich type 1 protein M130"/>
    <property type="match status" value="2"/>
</dbReference>
<feature type="domain" description="SRCR" evidence="14">
    <location>
        <begin position="247"/>
        <end position="347"/>
    </location>
</feature>
<keyword evidence="9 13" id="KW-0472">Membrane</keyword>
<evidence type="ECO:0000313" key="15">
    <source>
        <dbReference type="Ensembl" id="ENSPKIP00000021023.1"/>
    </source>
</evidence>
<feature type="domain" description="SRCR" evidence="14">
    <location>
        <begin position="34"/>
        <end position="138"/>
    </location>
</feature>
<dbReference type="PROSITE" id="PS00420">
    <property type="entry name" value="SRCR_1"/>
    <property type="match status" value="1"/>
</dbReference>
<feature type="disulfide bond" evidence="12">
    <location>
        <begin position="442"/>
        <end position="452"/>
    </location>
</feature>
<evidence type="ECO:0000256" key="2">
    <source>
        <dbReference type="ARBA" id="ARBA00004613"/>
    </source>
</evidence>
<feature type="disulfide bond" evidence="12">
    <location>
        <begin position="212"/>
        <end position="222"/>
    </location>
</feature>
<evidence type="ECO:0000256" key="10">
    <source>
        <dbReference type="ARBA" id="ARBA00023157"/>
    </source>
</evidence>
<feature type="disulfide bond" evidence="12">
    <location>
        <begin position="773"/>
        <end position="783"/>
    </location>
</feature>
<evidence type="ECO:0000256" key="3">
    <source>
        <dbReference type="ARBA" id="ARBA00022475"/>
    </source>
</evidence>
<feature type="domain" description="SRCR" evidence="14">
    <location>
        <begin position="373"/>
        <end position="472"/>
    </location>
</feature>
<keyword evidence="7" id="KW-0677">Repeat</keyword>
<evidence type="ECO:0000256" key="4">
    <source>
        <dbReference type="ARBA" id="ARBA00022525"/>
    </source>
</evidence>
<evidence type="ECO:0000256" key="11">
    <source>
        <dbReference type="ARBA" id="ARBA00023180"/>
    </source>
</evidence>
<reference evidence="15" key="1">
    <citation type="submission" date="2025-08" db="UniProtKB">
        <authorList>
            <consortium name="Ensembl"/>
        </authorList>
    </citation>
    <scope>IDENTIFICATION</scope>
</reference>
<dbReference type="FunFam" id="3.10.250.10:FF:000031">
    <property type="entry name" value="RIKEN cDNA 5830411N06, isoform CRA_a"/>
    <property type="match status" value="1"/>
</dbReference>
<evidence type="ECO:0000256" key="12">
    <source>
        <dbReference type="PROSITE-ProRule" id="PRU00196"/>
    </source>
</evidence>
<dbReference type="PANTHER" id="PTHR19331">
    <property type="entry name" value="SCAVENGER RECEPTOR DOMAIN-CONTAINING"/>
    <property type="match status" value="1"/>
</dbReference>
<comment type="caution">
    <text evidence="12">Lacks conserved residue(s) required for the propagation of feature annotation.</text>
</comment>
<evidence type="ECO:0000256" key="8">
    <source>
        <dbReference type="ARBA" id="ARBA00022989"/>
    </source>
</evidence>
<keyword evidence="3" id="KW-1003">Cell membrane</keyword>
<sequence>MYLILCNLYLTLQPFLCLFLSLCFISIWSRHDEVRLVKGGSPCAGTVEVNRGGQWGTIMQFGWDMNDATVVCRELGCGSAVATPGRAHFGEGSGMELISLVSCNGSEPKLSLCPSQEAAPISKFIRHPHILDAGVTCTGYSMVQLMGGPQKCSGRVEIKDGDTWAIVCDDNFDWQDAEVVCRELDCGAPSALHKGAHFGEGEGTIWSKDFHCEGQESFLHECVTAMRPEQNCTNHTVTLKCSEPADVRLVNGSSPCSGRVEVFRWGEWGTVYQRNWDMNDAAVVCRQLGCGSAVSVPGAAHFGEGSGRMVLGDVSCSGSESALRECGSLDGREHDLPHTLDAAVICSGLTSTFNGVLLKGKSFSLNYLIADHVSLVGGADRCSGWLEVKFSQSWATVCDGNFDWQDAEVVCRELDCGAPSALHKGAQSDQGEGPIWSKGFHCDGEELFLHECFTSQLGCVLTGPEDLRLVNGSSPCSGRVEVYRWGEWGTIAQYDWDLDDASVVCRQLGCGTAVLAPIRAHFGEGSGRCVTGFHCSGTESHLGKCRPPHVLNCRPSDQVSMVCSSEFHHNTTICSSSICDSYFGGMPEIRIGTLPNQIKSLRLVGEGSDCAGRLEVFHRGSWGTVCHESWGLPEAQVVCRQLRCGTALSGQIPVPTYFGPGTGPIWLSKLGCGGNESSLWDCPSVEWGRKDCGHKQDVGVVCSEHKVLRLSEGCSGHTEVYYNGSWGSVCFDGLEQPTVAVICHQLGCGDKGTVTYTMSRLHPDLNGLDFGKCRSHDTSLWQCPSSSKGPNGCSEAARTSCSDHPPLRLTEGADTCSGRVEVYHSGSWGTVCGDSWDVRDAMVVCRQLGCGPALRAEWAGRFGRGDGAIWLDEVNCKGSELHLWHCSYSLKQSDCSHRQDAGVTCAGEFKPSQSDPTVSSVVIGLLVSVLLLLQFRLLYRNWVLRRGRTAFEQGGVGN</sequence>
<dbReference type="Ensembl" id="ENSPKIT00000001648.1">
    <property type="protein sequence ID" value="ENSPKIP00000021023.1"/>
    <property type="gene ID" value="ENSPKIG00000005568.1"/>
</dbReference>
<dbReference type="Gene3D" id="3.10.250.10">
    <property type="entry name" value="SRCR-like domain"/>
    <property type="match status" value="8"/>
</dbReference>
<feature type="domain" description="SRCR" evidence="14">
    <location>
        <begin position="467"/>
        <end position="564"/>
    </location>
</feature>
<feature type="disulfide bond" evidence="12">
    <location>
        <begin position="535"/>
        <end position="545"/>
    </location>
</feature>
<evidence type="ECO:0000259" key="14">
    <source>
        <dbReference type="PROSITE" id="PS50287"/>
    </source>
</evidence>
<keyword evidence="6" id="KW-0732">Signal</keyword>
<evidence type="ECO:0000313" key="16">
    <source>
        <dbReference type="Proteomes" id="UP000261540"/>
    </source>
</evidence>
<feature type="disulfide bond" evidence="12">
    <location>
        <begin position="285"/>
        <end position="346"/>
    </location>
</feature>
<keyword evidence="16" id="KW-1185">Reference proteome</keyword>
<feature type="disulfide bond" evidence="12">
    <location>
        <begin position="672"/>
        <end position="682"/>
    </location>
</feature>
<evidence type="ECO:0000256" key="13">
    <source>
        <dbReference type="SAM" id="Phobius"/>
    </source>
</evidence>
<evidence type="ECO:0000256" key="5">
    <source>
        <dbReference type="ARBA" id="ARBA00022692"/>
    </source>
</evidence>
<dbReference type="GeneTree" id="ENSGT00940000163299"/>
<evidence type="ECO:0000256" key="7">
    <source>
        <dbReference type="ARBA" id="ARBA00022737"/>
    </source>
</evidence>
<feature type="disulfide bond" evidence="12">
    <location>
        <begin position="316"/>
        <end position="326"/>
    </location>
</feature>
<dbReference type="GO" id="GO:0005886">
    <property type="term" value="C:plasma membrane"/>
    <property type="evidence" value="ECO:0007669"/>
    <property type="project" value="UniProtKB-SubCell"/>
</dbReference>
<proteinExistence type="predicted"/>
<feature type="disulfide bond" evidence="12">
    <location>
        <begin position="876"/>
        <end position="886"/>
    </location>
</feature>
<dbReference type="PROSITE" id="PS50287">
    <property type="entry name" value="SRCR_2"/>
    <property type="match status" value="8"/>
</dbReference>
<dbReference type="Pfam" id="PF00530">
    <property type="entry name" value="SRCR"/>
    <property type="match status" value="8"/>
</dbReference>
<dbReference type="Proteomes" id="UP000261540">
    <property type="component" value="Unplaced"/>
</dbReference>
<dbReference type="FunFam" id="3.10.250.10:FF:000012">
    <property type="entry name" value="CD163 molecule like 1"/>
    <property type="match status" value="1"/>
</dbReference>
<name>A0A3B3RRU1_9TELE</name>
<feature type="disulfide bond" evidence="12">
    <location>
        <begin position="168"/>
        <end position="232"/>
    </location>
</feature>
<dbReference type="AlphaFoldDB" id="A0A3B3RRU1"/>